<keyword evidence="2 5" id="KW-0378">Hydrolase</keyword>
<dbReference type="Gene3D" id="3.30.1360.40">
    <property type="match status" value="1"/>
</dbReference>
<name>A0A8J7GC30_9BACL</name>
<keyword evidence="6" id="KW-1185">Reference proteome</keyword>
<dbReference type="EMBL" id="JADKPV010000001">
    <property type="protein sequence ID" value="MBF4500886.1"/>
    <property type="molecule type" value="Genomic_DNA"/>
</dbReference>
<sequence length="244" mass="27746">MNETVSLKPLSENAIYISFGETIDDTIYSQIRHFTQQLDAQPFPGMIEYVPAYTNITIYYDPIAVLQLNQYSKKNLFLHSPFEIASNYIEQLLQHSYTKKVDEVEHIVSIPVVYGGEYGPDLAYVAKHHHLTEEEVIQIHSERTYRVYMLGFAPGFPFLGGLDERLATPRKATPRLYIEAGSVGIAGAQTGIYPLSTPGGWQIIGRTPRKLFLPEQTPPTLLRAGDLIQFQPISEEQWEEEVKR</sequence>
<dbReference type="InterPro" id="IPR010016">
    <property type="entry name" value="PxpB"/>
</dbReference>
<comment type="caution">
    <text evidence="5">The sequence shown here is derived from an EMBL/GenBank/DDBJ whole genome shotgun (WGS) entry which is preliminary data.</text>
</comment>
<organism evidence="5 6">
    <name type="scientific">Savagea serpentis</name>
    <dbReference type="NCBI Taxonomy" id="2785297"/>
    <lineage>
        <taxon>Bacteria</taxon>
        <taxon>Bacillati</taxon>
        <taxon>Bacillota</taxon>
        <taxon>Bacilli</taxon>
        <taxon>Bacillales</taxon>
        <taxon>Caryophanaceae</taxon>
        <taxon>Savagea</taxon>
    </lineage>
</organism>
<dbReference type="PANTHER" id="PTHR34698">
    <property type="entry name" value="5-OXOPROLINASE SUBUNIT B"/>
    <property type="match status" value="1"/>
</dbReference>
<evidence type="ECO:0000313" key="6">
    <source>
        <dbReference type="Proteomes" id="UP000622653"/>
    </source>
</evidence>
<gene>
    <name evidence="5" type="primary">pxpB</name>
    <name evidence="5" type="ORF">IRY55_05855</name>
</gene>
<evidence type="ECO:0000256" key="2">
    <source>
        <dbReference type="ARBA" id="ARBA00022801"/>
    </source>
</evidence>
<dbReference type="InterPro" id="IPR003833">
    <property type="entry name" value="CT_C_D"/>
</dbReference>
<dbReference type="SUPFAM" id="SSF50891">
    <property type="entry name" value="Cyclophilin-like"/>
    <property type="match status" value="1"/>
</dbReference>
<proteinExistence type="predicted"/>
<dbReference type="RefSeq" id="WP_194562300.1">
    <property type="nucleotide sequence ID" value="NZ_JADKPV010000001.1"/>
</dbReference>
<evidence type="ECO:0000256" key="1">
    <source>
        <dbReference type="ARBA" id="ARBA00022741"/>
    </source>
</evidence>
<dbReference type="NCBIfam" id="TIGR00370">
    <property type="entry name" value="5-oxoprolinase subunit PxpB"/>
    <property type="match status" value="1"/>
</dbReference>
<dbReference type="InterPro" id="IPR029000">
    <property type="entry name" value="Cyclophilin-like_dom_sf"/>
</dbReference>
<dbReference type="SUPFAM" id="SSF160467">
    <property type="entry name" value="PH0987 N-terminal domain-like"/>
    <property type="match status" value="1"/>
</dbReference>
<dbReference type="Gene3D" id="2.40.100.10">
    <property type="entry name" value="Cyclophilin-like"/>
    <property type="match status" value="1"/>
</dbReference>
<evidence type="ECO:0000313" key="5">
    <source>
        <dbReference type="EMBL" id="MBF4500886.1"/>
    </source>
</evidence>
<dbReference type="EC" id="3.5.2.9" evidence="5"/>
<dbReference type="SMART" id="SM00796">
    <property type="entry name" value="AHS1"/>
    <property type="match status" value="1"/>
</dbReference>
<keyword evidence="1" id="KW-0547">Nucleotide-binding</keyword>
<keyword evidence="3" id="KW-0067">ATP-binding</keyword>
<dbReference type="Proteomes" id="UP000622653">
    <property type="component" value="Unassembled WGS sequence"/>
</dbReference>
<evidence type="ECO:0000259" key="4">
    <source>
        <dbReference type="SMART" id="SM00796"/>
    </source>
</evidence>
<reference evidence="5" key="1">
    <citation type="submission" date="2020-11" db="EMBL/GenBank/DDBJ databases">
        <title>Multidrug resistant novel bacterium Savagea serpentis sp. nov., isolated from the scats of a vine snake (Ahaetulla nasuta).</title>
        <authorList>
            <person name="Venkata Ramana V."/>
            <person name="Vikas Patil S."/>
            <person name="Yogita Lugani V."/>
        </authorList>
    </citation>
    <scope>NUCLEOTIDE SEQUENCE</scope>
    <source>
        <strain evidence="5">SN6</strain>
    </source>
</reference>
<accession>A0A8J7GC30</accession>
<dbReference type="GO" id="GO:0005524">
    <property type="term" value="F:ATP binding"/>
    <property type="evidence" value="ECO:0007669"/>
    <property type="project" value="UniProtKB-KW"/>
</dbReference>
<dbReference type="AlphaFoldDB" id="A0A8J7GC30"/>
<dbReference type="PANTHER" id="PTHR34698:SF2">
    <property type="entry name" value="5-OXOPROLINASE SUBUNIT B"/>
    <property type="match status" value="1"/>
</dbReference>
<evidence type="ECO:0000256" key="3">
    <source>
        <dbReference type="ARBA" id="ARBA00022840"/>
    </source>
</evidence>
<feature type="domain" description="Carboxyltransferase" evidence="4">
    <location>
        <begin position="5"/>
        <end position="222"/>
    </location>
</feature>
<protein>
    <submittedName>
        <fullName evidence="5">5-oxoprolinase subunit PxpB</fullName>
        <ecNumber evidence="5">3.5.2.9</ecNumber>
    </submittedName>
</protein>
<dbReference type="GO" id="GO:0017168">
    <property type="term" value="F:5-oxoprolinase (ATP-hydrolyzing) activity"/>
    <property type="evidence" value="ECO:0007669"/>
    <property type="project" value="UniProtKB-EC"/>
</dbReference>
<dbReference type="Pfam" id="PF02682">
    <property type="entry name" value="CT_C_D"/>
    <property type="match status" value="1"/>
</dbReference>